<dbReference type="HAMAP" id="MF_00697">
    <property type="entry name" value="UPF0276"/>
    <property type="match status" value="1"/>
</dbReference>
<dbReference type="EMBL" id="LNYI01000057">
    <property type="protein sequence ID" value="KTD18758.1"/>
    <property type="molecule type" value="Genomic_DNA"/>
</dbReference>
<protein>
    <recommendedName>
        <fullName evidence="1">UPF0276 protein Llan_2361</fullName>
    </recommendedName>
</protein>
<comment type="caution">
    <text evidence="2">The sequence shown here is derived from an EMBL/GenBank/DDBJ whole genome shotgun (WGS) entry which is preliminary data.</text>
</comment>
<dbReference type="Gene3D" id="3.20.20.150">
    <property type="entry name" value="Divalent-metal-dependent TIM barrel enzymes"/>
    <property type="match status" value="1"/>
</dbReference>
<evidence type="ECO:0000313" key="3">
    <source>
        <dbReference type="Proteomes" id="UP000054869"/>
    </source>
</evidence>
<dbReference type="Pfam" id="PF05114">
    <property type="entry name" value="MbnB_TglH_ChrH"/>
    <property type="match status" value="1"/>
</dbReference>
<dbReference type="OrthoDB" id="9763101at2"/>
<dbReference type="PATRIC" id="fig|45067.4.peg.2480"/>
<dbReference type="Proteomes" id="UP000054869">
    <property type="component" value="Unassembled WGS sequence"/>
</dbReference>
<dbReference type="PANTHER" id="PTHR42194">
    <property type="entry name" value="UPF0276 PROTEIN HI_1600"/>
    <property type="match status" value="1"/>
</dbReference>
<dbReference type="STRING" id="45067.Llan_2361"/>
<keyword evidence="3" id="KW-1185">Reference proteome</keyword>
<gene>
    <name evidence="2" type="ORF">Llan_2361</name>
</gene>
<dbReference type="AlphaFoldDB" id="A0A0W0VG48"/>
<dbReference type="eggNOG" id="COG3220">
    <property type="taxonomic scope" value="Bacteria"/>
</dbReference>
<dbReference type="InterPro" id="IPR007801">
    <property type="entry name" value="MbnB/TglH/ChrH"/>
</dbReference>
<dbReference type="RefSeq" id="WP_028372473.1">
    <property type="nucleotide sequence ID" value="NZ_CAAAJD010000004.1"/>
</dbReference>
<accession>A0A0W0VG48</accession>
<dbReference type="SUPFAM" id="SSF51658">
    <property type="entry name" value="Xylose isomerase-like"/>
    <property type="match status" value="1"/>
</dbReference>
<comment type="similarity">
    <text evidence="1">Belongs to the UPF0276 family.</text>
</comment>
<evidence type="ECO:0000256" key="1">
    <source>
        <dbReference type="HAMAP-Rule" id="MF_00697"/>
    </source>
</evidence>
<evidence type="ECO:0000313" key="2">
    <source>
        <dbReference type="EMBL" id="KTD18758.1"/>
    </source>
</evidence>
<dbReference type="InterPro" id="IPR036237">
    <property type="entry name" value="Xyl_isomerase-like_sf"/>
</dbReference>
<sequence>MSYHFTPKNPIPVKAGIGLRGQHYQEILAKDPQIAWFEVHSENYYGEGGSPLHYLRAIRRNYPLSLHGVGLSLGSVDNLNITHLEKLKRLVDEFEPGLISEHLCWSSVGGYYLNDLLPLPYTEEAMANVTDHVNQAQDYLKRQLLLENISTYLQFAHSTIPEYEFMMEVVRRTGCGILLDINNLYVNSINHGWNPQTYLEHLLSPSIFEIHLAGFTKNEFEDDAILIDSHNQRVAKEVWSLYAYAIKIIGPRPTLIEWDKDIPALEVLMEEARKANEILESAHVYSSI</sequence>
<proteinExistence type="inferred from homology"/>
<reference evidence="2 3" key="1">
    <citation type="submission" date="2015-11" db="EMBL/GenBank/DDBJ databases">
        <title>Genomic analysis of 38 Legionella species identifies large and diverse effector repertoires.</title>
        <authorList>
            <person name="Burstein D."/>
            <person name="Amaro F."/>
            <person name="Zusman T."/>
            <person name="Lifshitz Z."/>
            <person name="Cohen O."/>
            <person name="Gilbert J.A."/>
            <person name="Pupko T."/>
            <person name="Shuman H.A."/>
            <person name="Segal G."/>
        </authorList>
    </citation>
    <scope>NUCLEOTIDE SEQUENCE [LARGE SCALE GENOMIC DNA]</scope>
    <source>
        <strain evidence="2 3">ATCC 49751</strain>
    </source>
</reference>
<name>A0A0W0VG48_9GAMM</name>
<dbReference type="NCBIfam" id="NF003818">
    <property type="entry name" value="PRK05409.1"/>
    <property type="match status" value="1"/>
</dbReference>
<dbReference type="PANTHER" id="PTHR42194:SF1">
    <property type="entry name" value="UPF0276 PROTEIN HI_1600"/>
    <property type="match status" value="1"/>
</dbReference>
<organism evidence="2 3">
    <name type="scientific">Legionella lansingensis</name>
    <dbReference type="NCBI Taxonomy" id="45067"/>
    <lineage>
        <taxon>Bacteria</taxon>
        <taxon>Pseudomonadati</taxon>
        <taxon>Pseudomonadota</taxon>
        <taxon>Gammaproteobacteria</taxon>
        <taxon>Legionellales</taxon>
        <taxon>Legionellaceae</taxon>
        <taxon>Legionella</taxon>
    </lineage>
</organism>